<feature type="transmembrane region" description="Helical" evidence="2">
    <location>
        <begin position="6"/>
        <end position="33"/>
    </location>
</feature>
<feature type="region of interest" description="Disordered" evidence="1">
    <location>
        <begin position="293"/>
        <end position="329"/>
    </location>
</feature>
<gene>
    <name evidence="3" type="ORF">CTEN210_12669</name>
</gene>
<feature type="compositionally biased region" description="Polar residues" evidence="1">
    <location>
        <begin position="387"/>
        <end position="408"/>
    </location>
</feature>
<evidence type="ECO:0000313" key="3">
    <source>
        <dbReference type="EMBL" id="GFH56193.1"/>
    </source>
</evidence>
<sequence length="658" mass="73279">MLAIVFVPVVLGGLSFLFSAIFLALVCRVVVVASSGGSSRTKRDDDETTTNLVLRRRGDRTSRHAGNTNNWQRNSAASAHYDCLSWYLTSEGLKIFQGGLSRVLIGLLAYNVLLSLALGLSTFMVPSDFDGPYSKYAKGTEATCSFQGFLLQSGSSGSILYMVFLSNYYVIAIKTAPKLRREADGDTDTPANGEEISPCRPVKKYLEFFVHLIANMVAIGSGLYFLLNKHISPVNGGQYCSVYRLQSYLPYIVILSIFVASTVVNFIILLFHKLRKGENTAIGSLKKQQHRLNQNAEVSCPQGTIEKRENNNDPSKSKSSTSMRADNPSLVAKKQLAMQTFLSRKVKERTLEEVTPKVTQSLPTNSKVPTKDPLAFDVRQMKKKIQQDSVVKSQDNTQQQKASTSKRSSIYLGDDDCDEEEQGGGESSHSSSEPAFLFDPNELFVSKAPPRSRYGTDTDPYRFNVSRAKQDSSLLSGMLNNHTNDILVVEDIEYDICDSSQALLFMGVFLFCYPTFCVLNIVFRTTSTTVPSSLVLFNTIAFSMQGILISLVCLRPTMIILKKENPEYSFGRIFFEAISRIGRIGKDSDHISQQEGKTGMFPIPNPMDLGDDERCELHASVTKKFREYKKRMSAVKFEIDLGLLGEDREEETKKELSP</sequence>
<protein>
    <submittedName>
        <fullName evidence="3">Uncharacterized protein</fullName>
    </submittedName>
</protein>
<organism evidence="3 4">
    <name type="scientific">Chaetoceros tenuissimus</name>
    <dbReference type="NCBI Taxonomy" id="426638"/>
    <lineage>
        <taxon>Eukaryota</taxon>
        <taxon>Sar</taxon>
        <taxon>Stramenopiles</taxon>
        <taxon>Ochrophyta</taxon>
        <taxon>Bacillariophyta</taxon>
        <taxon>Coscinodiscophyceae</taxon>
        <taxon>Chaetocerotophycidae</taxon>
        <taxon>Chaetocerotales</taxon>
        <taxon>Chaetocerotaceae</taxon>
        <taxon>Chaetoceros</taxon>
    </lineage>
</organism>
<keyword evidence="2" id="KW-1133">Transmembrane helix</keyword>
<feature type="transmembrane region" description="Helical" evidence="2">
    <location>
        <begin position="535"/>
        <end position="554"/>
    </location>
</feature>
<feature type="transmembrane region" description="Helical" evidence="2">
    <location>
        <begin position="247"/>
        <end position="271"/>
    </location>
</feature>
<comment type="caution">
    <text evidence="3">The sequence shown here is derived from an EMBL/GenBank/DDBJ whole genome shotgun (WGS) entry which is preliminary data.</text>
</comment>
<evidence type="ECO:0000256" key="2">
    <source>
        <dbReference type="SAM" id="Phobius"/>
    </source>
</evidence>
<feature type="compositionally biased region" description="Polar residues" evidence="1">
    <location>
        <begin position="312"/>
        <end position="324"/>
    </location>
</feature>
<keyword evidence="2" id="KW-0472">Membrane</keyword>
<feature type="transmembrane region" description="Helical" evidence="2">
    <location>
        <begin position="502"/>
        <end position="523"/>
    </location>
</feature>
<evidence type="ECO:0000256" key="1">
    <source>
        <dbReference type="SAM" id="MobiDB-lite"/>
    </source>
</evidence>
<evidence type="ECO:0000313" key="4">
    <source>
        <dbReference type="Proteomes" id="UP001054902"/>
    </source>
</evidence>
<reference evidence="3 4" key="1">
    <citation type="journal article" date="2021" name="Sci. Rep.">
        <title>The genome of the diatom Chaetoceros tenuissimus carries an ancient integrated fragment of an extant virus.</title>
        <authorList>
            <person name="Hongo Y."/>
            <person name="Kimura K."/>
            <person name="Takaki Y."/>
            <person name="Yoshida Y."/>
            <person name="Baba S."/>
            <person name="Kobayashi G."/>
            <person name="Nagasaki K."/>
            <person name="Hano T."/>
            <person name="Tomaru Y."/>
        </authorList>
    </citation>
    <scope>NUCLEOTIDE SEQUENCE [LARGE SCALE GENOMIC DNA]</scope>
    <source>
        <strain evidence="3 4">NIES-3715</strain>
    </source>
</reference>
<feature type="region of interest" description="Disordered" evidence="1">
    <location>
        <begin position="352"/>
        <end position="373"/>
    </location>
</feature>
<keyword evidence="2" id="KW-0812">Transmembrane</keyword>
<feature type="compositionally biased region" description="Polar residues" evidence="1">
    <location>
        <begin position="357"/>
        <end position="368"/>
    </location>
</feature>
<dbReference type="Proteomes" id="UP001054902">
    <property type="component" value="Unassembled WGS sequence"/>
</dbReference>
<name>A0AAD3HAQ3_9STRA</name>
<keyword evidence="4" id="KW-1185">Reference proteome</keyword>
<feature type="compositionally biased region" description="Acidic residues" evidence="1">
    <location>
        <begin position="413"/>
        <end position="423"/>
    </location>
</feature>
<proteinExistence type="predicted"/>
<feature type="transmembrane region" description="Helical" evidence="2">
    <location>
        <begin position="146"/>
        <end position="171"/>
    </location>
</feature>
<feature type="transmembrane region" description="Helical" evidence="2">
    <location>
        <begin position="208"/>
        <end position="227"/>
    </location>
</feature>
<dbReference type="EMBL" id="BLLK01000051">
    <property type="protein sequence ID" value="GFH56193.1"/>
    <property type="molecule type" value="Genomic_DNA"/>
</dbReference>
<feature type="transmembrane region" description="Helical" evidence="2">
    <location>
        <begin position="103"/>
        <end position="126"/>
    </location>
</feature>
<feature type="region of interest" description="Disordered" evidence="1">
    <location>
        <begin position="385"/>
        <end position="436"/>
    </location>
</feature>
<accession>A0AAD3HAQ3</accession>
<dbReference type="AlphaFoldDB" id="A0AAD3HAQ3"/>